<keyword evidence="15" id="KW-0170">Cobalt</keyword>
<evidence type="ECO:0000256" key="2">
    <source>
        <dbReference type="ARBA" id="ARBA00001936"/>
    </source>
</evidence>
<dbReference type="PIRSF" id="PIRSF001461">
    <property type="entry name" value="RPE"/>
    <property type="match status" value="1"/>
</dbReference>
<evidence type="ECO:0000256" key="16">
    <source>
        <dbReference type="PIRSR" id="PIRSR001461-3"/>
    </source>
</evidence>
<evidence type="ECO:0000256" key="3">
    <source>
        <dbReference type="ARBA" id="ARBA00001941"/>
    </source>
</evidence>
<feature type="binding site" evidence="16">
    <location>
        <position position="177"/>
    </location>
    <ligand>
        <name>substrate</name>
    </ligand>
</feature>
<organism evidence="17 18">
    <name type="scientific">Nezara viridula</name>
    <name type="common">Southern green stink bug</name>
    <name type="synonym">Cimex viridulus</name>
    <dbReference type="NCBI Taxonomy" id="85310"/>
    <lineage>
        <taxon>Eukaryota</taxon>
        <taxon>Metazoa</taxon>
        <taxon>Ecdysozoa</taxon>
        <taxon>Arthropoda</taxon>
        <taxon>Hexapoda</taxon>
        <taxon>Insecta</taxon>
        <taxon>Pterygota</taxon>
        <taxon>Neoptera</taxon>
        <taxon>Paraneoptera</taxon>
        <taxon>Hemiptera</taxon>
        <taxon>Heteroptera</taxon>
        <taxon>Panheteroptera</taxon>
        <taxon>Pentatomomorpha</taxon>
        <taxon>Pentatomoidea</taxon>
        <taxon>Pentatomidae</taxon>
        <taxon>Pentatominae</taxon>
        <taxon>Nezara</taxon>
    </lineage>
</organism>
<dbReference type="PROSITE" id="PS01085">
    <property type="entry name" value="RIBUL_P_3_EPIMER_1"/>
    <property type="match status" value="1"/>
</dbReference>
<keyword evidence="10 15" id="KW-0479">Metal-binding</keyword>
<comment type="similarity">
    <text evidence="7 13">Belongs to the ribulose-phosphate 3-epimerase family.</text>
</comment>
<dbReference type="FunFam" id="3.20.20.70:FF:000074">
    <property type="entry name" value="Ribulose-phosphate 3-epimerase"/>
    <property type="match status" value="1"/>
</dbReference>
<feature type="binding site" evidence="15">
    <location>
        <position position="175"/>
    </location>
    <ligand>
        <name>a divalent metal cation</name>
        <dbReference type="ChEBI" id="CHEBI:60240"/>
    </ligand>
</feature>
<dbReference type="InterPro" id="IPR013785">
    <property type="entry name" value="Aldolase_TIM"/>
</dbReference>
<keyword evidence="11 15" id="KW-0862">Zinc</keyword>
<dbReference type="InterPro" id="IPR026019">
    <property type="entry name" value="Ribul_P_3_epim"/>
</dbReference>
<keyword evidence="15" id="KW-0464">Manganese</keyword>
<comment type="pathway">
    <text evidence="6">Carbohydrate degradation; pentose phosphate pathway; D-xylulose 5-phosphate from D-ribulose 5-phosphate (non-oxidative stage): step 1/1.</text>
</comment>
<dbReference type="HAMAP" id="MF_02227">
    <property type="entry name" value="RPE"/>
    <property type="match status" value="1"/>
</dbReference>
<dbReference type="GO" id="GO:0004750">
    <property type="term" value="F:D-ribulose-phosphate 3-epimerase activity"/>
    <property type="evidence" value="ECO:0007669"/>
    <property type="project" value="UniProtKB-EC"/>
</dbReference>
<feature type="active site" description="Proton donor" evidence="14">
    <location>
        <position position="175"/>
    </location>
</feature>
<evidence type="ECO:0000256" key="4">
    <source>
        <dbReference type="ARBA" id="ARBA00001947"/>
    </source>
</evidence>
<comment type="cofactor">
    <cofactor evidence="4">
        <name>Zn(2+)</name>
        <dbReference type="ChEBI" id="CHEBI:29105"/>
    </cofactor>
</comment>
<keyword evidence="12 13" id="KW-0413">Isomerase</keyword>
<evidence type="ECO:0000256" key="8">
    <source>
        <dbReference type="ARBA" id="ARBA00013188"/>
    </source>
</evidence>
<evidence type="ECO:0000256" key="14">
    <source>
        <dbReference type="PIRSR" id="PIRSR001461-1"/>
    </source>
</evidence>
<comment type="cofactor">
    <cofactor evidence="3">
        <name>Co(2+)</name>
        <dbReference type="ChEBI" id="CHEBI:48828"/>
    </cofactor>
</comment>
<dbReference type="NCBIfam" id="NF004076">
    <property type="entry name" value="PRK05581.1-4"/>
    <property type="match status" value="1"/>
</dbReference>
<feature type="binding site" evidence="15">
    <location>
        <position position="70"/>
    </location>
    <ligand>
        <name>a divalent metal cation</name>
        <dbReference type="ChEBI" id="CHEBI:60240"/>
    </ligand>
</feature>
<evidence type="ECO:0000313" key="18">
    <source>
        <dbReference type="Proteomes" id="UP001152798"/>
    </source>
</evidence>
<dbReference type="OrthoDB" id="1927044at2759"/>
<dbReference type="EC" id="5.1.3.1" evidence="8 13"/>
<dbReference type="GO" id="GO:0005975">
    <property type="term" value="P:carbohydrate metabolic process"/>
    <property type="evidence" value="ECO:0007669"/>
    <property type="project" value="InterPro"/>
</dbReference>
<feature type="binding site" evidence="15">
    <location>
        <position position="36"/>
    </location>
    <ligand>
        <name>a divalent metal cation</name>
        <dbReference type="ChEBI" id="CHEBI:60240"/>
    </ligand>
</feature>
<dbReference type="Gene3D" id="3.20.20.70">
    <property type="entry name" value="Aldolase class I"/>
    <property type="match status" value="1"/>
</dbReference>
<keyword evidence="18" id="KW-1185">Reference proteome</keyword>
<feature type="binding site" evidence="15">
    <location>
        <position position="38"/>
    </location>
    <ligand>
        <name>a divalent metal cation</name>
        <dbReference type="ChEBI" id="CHEBI:60240"/>
    </ligand>
</feature>
<evidence type="ECO:0000256" key="12">
    <source>
        <dbReference type="ARBA" id="ARBA00023235"/>
    </source>
</evidence>
<dbReference type="Pfam" id="PF00834">
    <property type="entry name" value="Ribul_P_3_epim"/>
    <property type="match status" value="1"/>
</dbReference>
<feature type="binding site" evidence="16">
    <location>
        <begin position="146"/>
        <end position="149"/>
    </location>
    <ligand>
        <name>substrate</name>
    </ligand>
</feature>
<feature type="binding site" evidence="16">
    <location>
        <position position="70"/>
    </location>
    <ligand>
        <name>substrate</name>
    </ligand>
</feature>
<evidence type="ECO:0000256" key="6">
    <source>
        <dbReference type="ARBA" id="ARBA00005016"/>
    </source>
</evidence>
<evidence type="ECO:0000256" key="7">
    <source>
        <dbReference type="ARBA" id="ARBA00009541"/>
    </source>
</evidence>
<dbReference type="GO" id="GO:0006098">
    <property type="term" value="P:pentose-phosphate shunt"/>
    <property type="evidence" value="ECO:0007669"/>
    <property type="project" value="InterPro"/>
</dbReference>
<feature type="active site" description="Proton acceptor" evidence="14">
    <location>
        <position position="38"/>
    </location>
</feature>
<dbReference type="NCBIfam" id="TIGR01163">
    <property type="entry name" value="rpe"/>
    <property type="match status" value="1"/>
</dbReference>
<evidence type="ECO:0000256" key="11">
    <source>
        <dbReference type="ARBA" id="ARBA00022833"/>
    </source>
</evidence>
<keyword evidence="13" id="KW-0119">Carbohydrate metabolism</keyword>
<evidence type="ECO:0000313" key="17">
    <source>
        <dbReference type="EMBL" id="CAH1406505.1"/>
    </source>
</evidence>
<dbReference type="AlphaFoldDB" id="A0A9P0HR43"/>
<sequence>MPQVKCKIGPSILNADLADLSKESEKLLDSGADYLHLDVMDGHFVPNITFGHPVVKCLRSKIKEAFFETHMMVSKPDEWIVPMADASVDQYTFHVEASEDVAKTSRKIREAGMKVGIGIKPNTEVTVIDEYIELADMVLIMTVEPGFGGQKFMEKMLGKVRYLRENYPGLDIEVDGGVGLGTIDACAQAGANMIVSGSAVTSSDDPRKVIQQLRDSVNSALGSS</sequence>
<protein>
    <recommendedName>
        <fullName evidence="9 13">Ribulose-phosphate 3-epimerase</fullName>
        <ecNumber evidence="8 13">5.1.3.1</ecNumber>
    </recommendedName>
</protein>
<evidence type="ECO:0000256" key="10">
    <source>
        <dbReference type="ARBA" id="ARBA00022723"/>
    </source>
</evidence>
<dbReference type="PROSITE" id="PS01086">
    <property type="entry name" value="RIBUL_P_3_EPIMER_2"/>
    <property type="match status" value="1"/>
</dbReference>
<gene>
    <name evidence="17" type="ORF">NEZAVI_LOCUS14425</name>
</gene>
<dbReference type="Proteomes" id="UP001152798">
    <property type="component" value="Chromosome 6"/>
</dbReference>
<comment type="cofactor">
    <cofactor evidence="5">
        <name>Fe(2+)</name>
        <dbReference type="ChEBI" id="CHEBI:29033"/>
    </cofactor>
</comment>
<comment type="cofactor">
    <cofactor evidence="15">
        <name>a divalent metal cation</name>
        <dbReference type="ChEBI" id="CHEBI:60240"/>
    </cofactor>
    <text evidence="15">Binds 1 divalent metal cation per subunit.</text>
</comment>
<dbReference type="InterPro" id="IPR011060">
    <property type="entry name" value="RibuloseP-bd_barrel"/>
</dbReference>
<dbReference type="PANTHER" id="PTHR11749">
    <property type="entry name" value="RIBULOSE-5-PHOSPHATE-3-EPIMERASE"/>
    <property type="match status" value="1"/>
</dbReference>
<evidence type="ECO:0000256" key="1">
    <source>
        <dbReference type="ARBA" id="ARBA00001782"/>
    </source>
</evidence>
<accession>A0A9P0HR43</accession>
<evidence type="ECO:0000256" key="9">
    <source>
        <dbReference type="ARBA" id="ARBA00013920"/>
    </source>
</evidence>
<dbReference type="EMBL" id="OV725082">
    <property type="protein sequence ID" value="CAH1406505.1"/>
    <property type="molecule type" value="Genomic_DNA"/>
</dbReference>
<feature type="binding site" evidence="16">
    <location>
        <begin position="197"/>
        <end position="198"/>
    </location>
    <ligand>
        <name>substrate</name>
    </ligand>
</feature>
<dbReference type="InterPro" id="IPR000056">
    <property type="entry name" value="Ribul_P_3_epim-like"/>
</dbReference>
<reference evidence="17" key="1">
    <citation type="submission" date="2022-01" db="EMBL/GenBank/DDBJ databases">
        <authorList>
            <person name="King R."/>
        </authorList>
    </citation>
    <scope>NUCLEOTIDE SEQUENCE</scope>
</reference>
<dbReference type="SUPFAM" id="SSF51366">
    <property type="entry name" value="Ribulose-phoshate binding barrel"/>
    <property type="match status" value="1"/>
</dbReference>
<name>A0A9P0HR43_NEZVI</name>
<evidence type="ECO:0000256" key="15">
    <source>
        <dbReference type="PIRSR" id="PIRSR001461-2"/>
    </source>
</evidence>
<dbReference type="GO" id="GO:0046872">
    <property type="term" value="F:metal ion binding"/>
    <property type="evidence" value="ECO:0007669"/>
    <property type="project" value="UniProtKB-KW"/>
</dbReference>
<feature type="binding site" evidence="16">
    <location>
        <position position="11"/>
    </location>
    <ligand>
        <name>substrate</name>
    </ligand>
</feature>
<dbReference type="CDD" id="cd00429">
    <property type="entry name" value="RPE"/>
    <property type="match status" value="1"/>
</dbReference>
<comment type="cofactor">
    <cofactor evidence="2">
        <name>Mn(2+)</name>
        <dbReference type="ChEBI" id="CHEBI:29035"/>
    </cofactor>
</comment>
<comment type="catalytic activity">
    <reaction evidence="1 13">
        <text>D-ribulose 5-phosphate = D-xylulose 5-phosphate</text>
        <dbReference type="Rhea" id="RHEA:13677"/>
        <dbReference type="ChEBI" id="CHEBI:57737"/>
        <dbReference type="ChEBI" id="CHEBI:58121"/>
        <dbReference type="EC" id="5.1.3.1"/>
    </reaction>
</comment>
<evidence type="ECO:0000256" key="13">
    <source>
        <dbReference type="PIRNR" id="PIRNR001461"/>
    </source>
</evidence>
<evidence type="ECO:0000256" key="5">
    <source>
        <dbReference type="ARBA" id="ARBA00001954"/>
    </source>
</evidence>
<proteinExistence type="inferred from homology"/>